<dbReference type="OrthoDB" id="7340239at2"/>
<reference evidence="2 3" key="1">
    <citation type="submission" date="2018-09" db="EMBL/GenBank/DDBJ databases">
        <title>Profundibacter amoris BAR1 gen. nov., sp. nov., a new member of the Roseobacter clade isolated at Lokis Castle Vent Field on the Arctic Mid-Oceanic Ridge.</title>
        <authorList>
            <person name="Le Moine Bauer S."/>
            <person name="Sjoeberg A.G."/>
            <person name="L'Haridon S."/>
            <person name="Stokke R."/>
            <person name="Roalkvam I."/>
            <person name="Steen I.H."/>
            <person name="Dahle H."/>
        </authorList>
    </citation>
    <scope>NUCLEOTIDE SEQUENCE [LARGE SCALE GENOMIC DNA]</scope>
    <source>
        <strain evidence="2 3">BAR1</strain>
    </source>
</reference>
<feature type="domain" description="Lysozyme inhibitor LprI-like N-terminal" evidence="1">
    <location>
        <begin position="44"/>
        <end position="146"/>
    </location>
</feature>
<sequence>MLPEAGAVAAQELVFSMQATDACIADSGHEGNTEQCIGVSANLCMERTNGGQSTAGMVACMGAELEAWDQRLNAAYAELMAREKAEDKEMADLGSAAPKQSPALLDMQRKWIAYRDARCNYIGAQWGGGSGTGPAVQGCHMVMTGKLALFLQQMLTDY</sequence>
<dbReference type="Proteomes" id="UP000261704">
    <property type="component" value="Chromosome"/>
</dbReference>
<evidence type="ECO:0000259" key="1">
    <source>
        <dbReference type="Pfam" id="PF07007"/>
    </source>
</evidence>
<name>A0A347ULH3_9RHOB</name>
<dbReference type="Pfam" id="PF07007">
    <property type="entry name" value="LprI"/>
    <property type="match status" value="1"/>
</dbReference>
<keyword evidence="3" id="KW-1185">Reference proteome</keyword>
<proteinExistence type="predicted"/>
<evidence type="ECO:0000313" key="2">
    <source>
        <dbReference type="EMBL" id="AXX99701.1"/>
    </source>
</evidence>
<organism evidence="2 3">
    <name type="scientific">Profundibacter amoris</name>
    <dbReference type="NCBI Taxonomy" id="2171755"/>
    <lineage>
        <taxon>Bacteria</taxon>
        <taxon>Pseudomonadati</taxon>
        <taxon>Pseudomonadota</taxon>
        <taxon>Alphaproteobacteria</taxon>
        <taxon>Rhodobacterales</taxon>
        <taxon>Paracoccaceae</taxon>
        <taxon>Profundibacter</taxon>
    </lineage>
</organism>
<dbReference type="Gene3D" id="1.20.1270.180">
    <property type="match status" value="1"/>
</dbReference>
<dbReference type="AlphaFoldDB" id="A0A347ULH3"/>
<protein>
    <submittedName>
        <fullName evidence="2">DUF1311 domain-containing protein</fullName>
    </submittedName>
</protein>
<dbReference type="EMBL" id="CP032125">
    <property type="protein sequence ID" value="AXX99701.1"/>
    <property type="molecule type" value="Genomic_DNA"/>
</dbReference>
<dbReference type="KEGG" id="pamo:BAR1_05075"/>
<accession>A0A347ULH3</accession>
<evidence type="ECO:0000313" key="3">
    <source>
        <dbReference type="Proteomes" id="UP000261704"/>
    </source>
</evidence>
<dbReference type="InterPro" id="IPR009739">
    <property type="entry name" value="LprI-like_N"/>
</dbReference>
<gene>
    <name evidence="2" type="ORF">BAR1_05075</name>
</gene>